<organism evidence="6 7">
    <name type="scientific">Ostreococcus tauri</name>
    <name type="common">Marine green alga</name>
    <dbReference type="NCBI Taxonomy" id="70448"/>
    <lineage>
        <taxon>Eukaryota</taxon>
        <taxon>Viridiplantae</taxon>
        <taxon>Chlorophyta</taxon>
        <taxon>Mamiellophyceae</taxon>
        <taxon>Mamiellales</taxon>
        <taxon>Bathycoccaceae</taxon>
        <taxon>Ostreococcus</taxon>
    </lineage>
</organism>
<dbReference type="Gene3D" id="3.10.490.10">
    <property type="entry name" value="Gamma-glutamyl cyclotransferase-like"/>
    <property type="match status" value="1"/>
</dbReference>
<proteinExistence type="inferred from homology"/>
<dbReference type="Proteomes" id="UP000009170">
    <property type="component" value="Unassembled WGS sequence"/>
</dbReference>
<evidence type="ECO:0000313" key="6">
    <source>
        <dbReference type="EMBL" id="CAL54110.1"/>
    </source>
</evidence>
<dbReference type="CDD" id="cd06661">
    <property type="entry name" value="GGCT_like"/>
    <property type="match status" value="1"/>
</dbReference>
<evidence type="ECO:0000313" key="7">
    <source>
        <dbReference type="Proteomes" id="UP000009170"/>
    </source>
</evidence>
<sequence length="156" mass="17949">MSPATFAPGVHRVFVYGTLKRDLWNHKILRNGASKYVADVKTCRADFKMFLAEAGYPYLTMVELDGRIVHGELYEVNDQTLEMLDALEEISSGLYSREELECVTVDEAATPYDAYFYLAGPRIDVSNLSEIETYDKALHDERYVPKDKPRIEVDRW</sequence>
<dbReference type="RefSeq" id="XP_003079452.1">
    <property type="nucleotide sequence ID" value="XM_003079404.1"/>
</dbReference>
<dbReference type="AlphaFoldDB" id="Q018R5"/>
<accession>Q018R5</accession>
<comment type="similarity">
    <text evidence="2 4">Belongs to the gamma-glutamylcyclotransferase family.</text>
</comment>
<dbReference type="GO" id="GO:0005829">
    <property type="term" value="C:cytosol"/>
    <property type="evidence" value="ECO:0007669"/>
    <property type="project" value="TreeGrafter"/>
</dbReference>
<keyword evidence="7" id="KW-1185">Reference proteome</keyword>
<dbReference type="OMA" id="VPCMYRA"/>
<comment type="caution">
    <text evidence="6">The sequence shown here is derived from an EMBL/GenBank/DDBJ whole genome shotgun (WGS) entry which is preliminary data.</text>
</comment>
<reference evidence="7" key="1">
    <citation type="journal article" date="2006" name="Proc. Natl. Acad. Sci. U.S.A.">
        <title>Genome analysis of the smallest free-living eukaryote Ostreococcus tauri unveils many unique features.</title>
        <authorList>
            <person name="Derelle E."/>
            <person name="Ferraz C."/>
            <person name="Rombauts S."/>
            <person name="Rouze P."/>
            <person name="Worden A.Z."/>
            <person name="Robbens S."/>
            <person name="Partensky F."/>
            <person name="Degroeve S."/>
            <person name="Echeynie S."/>
            <person name="Cooke R."/>
            <person name="Saeys Y."/>
            <person name="Wuyts J."/>
            <person name="Jabbari K."/>
            <person name="Bowler C."/>
            <person name="Panaud O."/>
            <person name="Piegu B."/>
            <person name="Ball S.G."/>
            <person name="Ral J.-P."/>
            <person name="Bouget F.-Y."/>
            <person name="Piganeau G."/>
            <person name="De Baets B."/>
            <person name="Picard A."/>
            <person name="Delseny M."/>
            <person name="Demaille J."/>
            <person name="Van de Peer Y."/>
            <person name="Moreau H."/>
        </authorList>
    </citation>
    <scope>NUCLEOTIDE SEQUENCE [LARGE SCALE GENOMIC DNA]</scope>
    <source>
        <strain evidence="7">OTTH 0595 / CCAP 157/2 / RCC745</strain>
    </source>
</reference>
<dbReference type="InterPro" id="IPR009288">
    <property type="entry name" value="AIG2-like_dom"/>
</dbReference>
<name>Q018R5_OSTTA</name>
<dbReference type="PANTHER" id="PTHR12510:SF4">
    <property type="entry name" value="GAMMA-GLUTAMYLAMINECYCLOTRANSFERASE"/>
    <property type="match status" value="1"/>
</dbReference>
<dbReference type="InterPro" id="IPR013024">
    <property type="entry name" value="GGCT-like"/>
</dbReference>
<dbReference type="OrthoDB" id="113620at2759"/>
<protein>
    <recommendedName>
        <fullName evidence="4">Gamma-glutamylcyclotransferase family protein</fullName>
    </recommendedName>
</protein>
<dbReference type="InParanoid" id="Q018R5"/>
<evidence type="ECO:0000256" key="4">
    <source>
        <dbReference type="RuleBase" id="RU367036"/>
    </source>
</evidence>
<dbReference type="KEGG" id="ota:OT_ostta05g03430"/>
<dbReference type="EMBL" id="CAID01000005">
    <property type="protein sequence ID" value="CAL54110.1"/>
    <property type="molecule type" value="Genomic_DNA"/>
</dbReference>
<dbReference type="InterPro" id="IPR036568">
    <property type="entry name" value="GGCT-like_sf"/>
</dbReference>
<dbReference type="PANTHER" id="PTHR12510">
    <property type="entry name" value="TROPONIN C-AKIN-1 PROTEIN"/>
    <property type="match status" value="1"/>
</dbReference>
<dbReference type="FunCoup" id="Q018R5">
    <property type="interactions" value="91"/>
</dbReference>
<dbReference type="STRING" id="70448.Q018R5"/>
<gene>
    <name evidence="6" type="ORF">OT_ostta05g03430</name>
</gene>
<dbReference type="InterPro" id="IPR039126">
    <property type="entry name" value="GGACT"/>
</dbReference>
<feature type="domain" description="Gamma-glutamylcyclotransferase AIG2-like" evidence="5">
    <location>
        <begin position="13"/>
        <end position="123"/>
    </location>
</feature>
<feature type="active site" description="Proton acceptor" evidence="3">
    <location>
        <position position="88"/>
    </location>
</feature>
<dbReference type="SUPFAM" id="SSF110857">
    <property type="entry name" value="Gamma-glutamyl cyclotransferase-like"/>
    <property type="match status" value="1"/>
</dbReference>
<evidence type="ECO:0000256" key="2">
    <source>
        <dbReference type="ARBA" id="ARBA00008861"/>
    </source>
</evidence>
<evidence type="ECO:0000259" key="5">
    <source>
        <dbReference type="Pfam" id="PF06094"/>
    </source>
</evidence>
<dbReference type="GeneID" id="9835153"/>
<reference evidence="6 7" key="2">
    <citation type="journal article" date="2014" name="BMC Genomics">
        <title>An improved genome of the model marine alga Ostreococcus tauri unfolds by assessing Illumina de novo assemblies.</title>
        <authorList>
            <person name="Blanc-Mathieu R."/>
            <person name="Verhelst B."/>
            <person name="Derelle E."/>
            <person name="Rombauts S."/>
            <person name="Bouget F.Y."/>
            <person name="Carre I."/>
            <person name="Chateau A."/>
            <person name="Eyre-Walker A."/>
            <person name="Grimsley N."/>
            <person name="Moreau H."/>
            <person name="Piegu B."/>
            <person name="Rivals E."/>
            <person name="Schackwitz W."/>
            <person name="Van de Peer Y."/>
            <person name="Piganeau G."/>
        </authorList>
    </citation>
    <scope>NUCLEOTIDE SEQUENCE [LARGE SCALE GENOMIC DNA]</scope>
    <source>
        <strain evidence="7">OTTH 0595 / CCAP 157/2 / RCC745</strain>
    </source>
</reference>
<dbReference type="Pfam" id="PF06094">
    <property type="entry name" value="GGACT"/>
    <property type="match status" value="1"/>
</dbReference>
<comment type="function">
    <text evidence="1">Putative gamma-glutamylcyclotransferase.</text>
</comment>
<evidence type="ECO:0000256" key="3">
    <source>
        <dbReference type="PIRSR" id="PIRSR639126-1"/>
    </source>
</evidence>
<dbReference type="GO" id="GO:0061929">
    <property type="term" value="F:gamma-glutamylaminecyclotransferase activity"/>
    <property type="evidence" value="ECO:0007669"/>
    <property type="project" value="InterPro"/>
</dbReference>
<evidence type="ECO:0000256" key="1">
    <source>
        <dbReference type="ARBA" id="ARBA00002782"/>
    </source>
</evidence>